<dbReference type="CTD" id="183987"/>
<accession>Q19030</accession>
<keyword evidence="3" id="KW-1185">Reference proteome</keyword>
<dbReference type="Gene3D" id="3.90.1200.10">
    <property type="match status" value="1"/>
</dbReference>
<dbReference type="eggNOG" id="ENOG502QVFS">
    <property type="taxonomic scope" value="Eukaryota"/>
</dbReference>
<reference evidence="2 3" key="1">
    <citation type="journal article" date="1998" name="Science">
        <title>Genome sequence of the nematode C. elegans: a platform for investigating biology.</title>
        <authorList>
            <consortium name="The C. elegans sequencing consortium"/>
            <person name="Sulson J.E."/>
            <person name="Waterston R."/>
        </authorList>
    </citation>
    <scope>NUCLEOTIDE SEQUENCE [LARGE SCALE GENOMIC DNA]</scope>
    <source>
        <strain evidence="2 3">Bristol N2</strain>
    </source>
</reference>
<dbReference type="InterPro" id="IPR011009">
    <property type="entry name" value="Kinase-like_dom_sf"/>
</dbReference>
<dbReference type="PhylomeDB" id="Q19030"/>
<dbReference type="InterPro" id="IPR052961">
    <property type="entry name" value="Oxido-Kinase-like_Enzymes"/>
</dbReference>
<dbReference type="InParanoid" id="Q19030"/>
<evidence type="ECO:0000313" key="2">
    <source>
        <dbReference type="EMBL" id="CCD68591.1"/>
    </source>
</evidence>
<dbReference type="EMBL" id="BX284605">
    <property type="protein sequence ID" value="CCD68591.1"/>
    <property type="molecule type" value="Genomic_DNA"/>
</dbReference>
<dbReference type="PANTHER" id="PTHR23020:SF7">
    <property type="entry name" value="CHK DOMAIN-CONTAINING PROTEIN-RELATED"/>
    <property type="match status" value="1"/>
</dbReference>
<dbReference type="InterPro" id="IPR012877">
    <property type="entry name" value="Dhs-27"/>
</dbReference>
<dbReference type="SMART" id="SM00587">
    <property type="entry name" value="CHK"/>
    <property type="match status" value="1"/>
</dbReference>
<dbReference type="FunCoup" id="Q19030">
    <property type="interactions" value="12"/>
</dbReference>
<evidence type="ECO:0000313" key="4">
    <source>
        <dbReference type="WormBase" id="E02C12.6"/>
    </source>
</evidence>
<dbReference type="GeneID" id="183987"/>
<organism evidence="2 3">
    <name type="scientific">Caenorhabditis elegans</name>
    <dbReference type="NCBI Taxonomy" id="6239"/>
    <lineage>
        <taxon>Eukaryota</taxon>
        <taxon>Metazoa</taxon>
        <taxon>Ecdysozoa</taxon>
        <taxon>Nematoda</taxon>
        <taxon>Chromadorea</taxon>
        <taxon>Rhabditida</taxon>
        <taxon>Rhabditina</taxon>
        <taxon>Rhabditomorpha</taxon>
        <taxon>Rhabditoidea</taxon>
        <taxon>Rhabditidae</taxon>
        <taxon>Peloderinae</taxon>
        <taxon>Caenorhabditis</taxon>
    </lineage>
</organism>
<dbReference type="OMA" id="YAPMMAM"/>
<evidence type="ECO:0000313" key="3">
    <source>
        <dbReference type="Proteomes" id="UP000001940"/>
    </source>
</evidence>
<dbReference type="RefSeq" id="NP_505426.2">
    <property type="nucleotide sequence ID" value="NM_073025.2"/>
</dbReference>
<dbReference type="HOGENOM" id="CLU_038410_1_0_1"/>
<feature type="domain" description="CHK kinase-like" evidence="1">
    <location>
        <begin position="152"/>
        <end position="343"/>
    </location>
</feature>
<protein>
    <submittedName>
        <fullName evidence="2">CHK kinase-like domain-containing protein</fullName>
    </submittedName>
</protein>
<dbReference type="WormBase" id="E02C12.6">
    <property type="protein sequence ID" value="CE34289"/>
    <property type="gene ID" value="WBGene00017092"/>
</dbReference>
<dbReference type="Pfam" id="PF07914">
    <property type="entry name" value="DUF1679"/>
    <property type="match status" value="1"/>
</dbReference>
<dbReference type="PIR" id="T30141">
    <property type="entry name" value="T30141"/>
</dbReference>
<dbReference type="UCSC" id="E02C12.6">
    <property type="organism name" value="c. elegans"/>
</dbReference>
<dbReference type="Proteomes" id="UP000001940">
    <property type="component" value="Chromosome V"/>
</dbReference>
<dbReference type="PaxDb" id="6239-E02C12.6"/>
<name>Q19030_CAEEL</name>
<evidence type="ECO:0000259" key="1">
    <source>
        <dbReference type="SMART" id="SM00587"/>
    </source>
</evidence>
<dbReference type="OrthoDB" id="8250698at2759"/>
<dbReference type="AGR" id="WB:WBGene00017092"/>
<dbReference type="SUPFAM" id="SSF56112">
    <property type="entry name" value="Protein kinase-like (PK-like)"/>
    <property type="match status" value="1"/>
</dbReference>
<proteinExistence type="predicted"/>
<sequence length="419" mass="47616">MSLYEPANGILETHVTWEDVEKDLQNSLGTKATFGENKTASNISDLKGFMSRIACVEPDWQNVEDGKKLPVRFALKISSQLALVALSKMLNFGGGNGFTEEKLKKFSKLTRKSHNIEVETYKVLTKFNHPDIPYTKVYSLKPFNGEDDLKGYLITDFIPNVHVIEAYKSIPADNIAATIRGIATFSALAEHLEREEQKSFMSTDFLELLFEDFFTDAELSKKFEALKTKFEGQQHAEKVSKLIKVFAHYKALVKKYTNISDLLGLKPVFIHGDLWQSNIMFTLDNSKKLKLEAIIDWQSVSRIPPGIDLSRIMLGCLSAQERRERGTELLKLYHETYAKVFGKELFTFQELQDSYNLYAPMMAMLILPSLSSFLDSAQISKEEKAAAAEEVNLKEVAMIEDILDIHESNLKKFSSFMEI</sequence>
<dbReference type="Bgee" id="WBGene00017092">
    <property type="expression patterns" value="Expressed in larva and 1 other cell type or tissue"/>
</dbReference>
<gene>
    <name evidence="2" type="ORF">CELE_E02C12.6</name>
    <name evidence="2 4" type="ORF">E02C12.6</name>
</gene>
<dbReference type="InterPro" id="IPR015897">
    <property type="entry name" value="CHK_kinase-like"/>
</dbReference>
<dbReference type="AlphaFoldDB" id="Q19030"/>
<dbReference type="KEGG" id="cel:CELE_E02C12.6"/>
<dbReference type="STRING" id="6239.E02C12.6.1"/>
<dbReference type="PANTHER" id="PTHR23020">
    <property type="entry name" value="UNCHARACTERIZED NUCLEAR HORMONE RECEPTOR-RELATED"/>
    <property type="match status" value="1"/>
</dbReference>